<proteinExistence type="predicted"/>
<feature type="chain" id="PRO_5012981254" evidence="2">
    <location>
        <begin position="19"/>
        <end position="150"/>
    </location>
</feature>
<reference evidence="3" key="1">
    <citation type="submission" date="2016-03" db="EMBL/GenBank/DDBJ databases">
        <title>RNAseq analyses of the sensorial organs of adult female Aedes albopictus.</title>
        <authorList>
            <person name="Fabrizio L."/>
            <person name="Ribeiro J.M."/>
            <person name="Arca B."/>
        </authorList>
    </citation>
    <scope>NUCLEOTIDE SEQUENCE</scope>
</reference>
<feature type="signal peptide" evidence="2">
    <location>
        <begin position="1"/>
        <end position="18"/>
    </location>
</feature>
<accession>A0A1W7R741</accession>
<dbReference type="VEuPathDB" id="VectorBase:AALC636_019269"/>
<name>A0A1W7R741_AEDAL</name>
<protein>
    <submittedName>
        <fullName evidence="3">Putative conserved secreted protein</fullName>
    </submittedName>
</protein>
<evidence type="ECO:0000256" key="1">
    <source>
        <dbReference type="SAM" id="MobiDB-lite"/>
    </source>
</evidence>
<dbReference type="EMBL" id="GEHC01000667">
    <property type="protein sequence ID" value="JAV46978.1"/>
    <property type="molecule type" value="Transcribed_RNA"/>
</dbReference>
<feature type="region of interest" description="Disordered" evidence="1">
    <location>
        <begin position="93"/>
        <end position="112"/>
    </location>
</feature>
<organism evidence="3">
    <name type="scientific">Aedes albopictus</name>
    <name type="common">Asian tiger mosquito</name>
    <name type="synonym">Stegomyia albopicta</name>
    <dbReference type="NCBI Taxonomy" id="7160"/>
    <lineage>
        <taxon>Eukaryota</taxon>
        <taxon>Metazoa</taxon>
        <taxon>Ecdysozoa</taxon>
        <taxon>Arthropoda</taxon>
        <taxon>Hexapoda</taxon>
        <taxon>Insecta</taxon>
        <taxon>Pterygota</taxon>
        <taxon>Neoptera</taxon>
        <taxon>Endopterygota</taxon>
        <taxon>Diptera</taxon>
        <taxon>Nematocera</taxon>
        <taxon>Culicoidea</taxon>
        <taxon>Culicidae</taxon>
        <taxon>Culicinae</taxon>
        <taxon>Aedini</taxon>
        <taxon>Aedes</taxon>
        <taxon>Stegomyia</taxon>
    </lineage>
</organism>
<dbReference type="VEuPathDB" id="VectorBase:AALFPA_056113"/>
<keyword evidence="2" id="KW-0732">Signal</keyword>
<evidence type="ECO:0000256" key="2">
    <source>
        <dbReference type="SAM" id="SignalP"/>
    </source>
</evidence>
<evidence type="ECO:0000313" key="3">
    <source>
        <dbReference type="EMBL" id="JAV46978.1"/>
    </source>
</evidence>
<dbReference type="VEuPathDB" id="VectorBase:AALF007780"/>
<sequence>MKIFLVYCIVAFGALAFGNPIDSIADENVILDSEVEEQPEGDTVLFEDVDGDEDEELDLFLIDDVFPFSPDEELLEDAGSDVQDVLVDDFLDTDTEQEDELEPDPQLPHELNQRPFEKPLRLCALPPLYLGQKPQMVPSWWCKCPKGVIC</sequence>
<dbReference type="AlphaFoldDB" id="A0A1W7R741"/>
<feature type="compositionally biased region" description="Acidic residues" evidence="1">
    <location>
        <begin position="93"/>
        <end position="103"/>
    </location>
</feature>